<dbReference type="Proteomes" id="UP001054945">
    <property type="component" value="Unassembled WGS sequence"/>
</dbReference>
<evidence type="ECO:0000313" key="1">
    <source>
        <dbReference type="EMBL" id="GIY22318.1"/>
    </source>
</evidence>
<proteinExistence type="predicted"/>
<keyword evidence="2" id="KW-1185">Reference proteome</keyword>
<name>A0AAV4RK45_CAEEX</name>
<protein>
    <submittedName>
        <fullName evidence="1">Uncharacterized protein</fullName>
    </submittedName>
</protein>
<gene>
    <name evidence="1" type="ORF">CEXT_425121</name>
</gene>
<reference evidence="1 2" key="1">
    <citation type="submission" date="2021-06" db="EMBL/GenBank/DDBJ databases">
        <title>Caerostris extrusa draft genome.</title>
        <authorList>
            <person name="Kono N."/>
            <person name="Arakawa K."/>
        </authorList>
    </citation>
    <scope>NUCLEOTIDE SEQUENCE [LARGE SCALE GENOMIC DNA]</scope>
</reference>
<evidence type="ECO:0000313" key="2">
    <source>
        <dbReference type="Proteomes" id="UP001054945"/>
    </source>
</evidence>
<dbReference type="EMBL" id="BPLR01008134">
    <property type="protein sequence ID" value="GIY22318.1"/>
    <property type="molecule type" value="Genomic_DNA"/>
</dbReference>
<dbReference type="AlphaFoldDB" id="A0AAV4RK45"/>
<organism evidence="1 2">
    <name type="scientific">Caerostris extrusa</name>
    <name type="common">Bark spider</name>
    <name type="synonym">Caerostris bankana</name>
    <dbReference type="NCBI Taxonomy" id="172846"/>
    <lineage>
        <taxon>Eukaryota</taxon>
        <taxon>Metazoa</taxon>
        <taxon>Ecdysozoa</taxon>
        <taxon>Arthropoda</taxon>
        <taxon>Chelicerata</taxon>
        <taxon>Arachnida</taxon>
        <taxon>Araneae</taxon>
        <taxon>Araneomorphae</taxon>
        <taxon>Entelegynae</taxon>
        <taxon>Araneoidea</taxon>
        <taxon>Araneidae</taxon>
        <taxon>Caerostris</taxon>
    </lineage>
</organism>
<accession>A0AAV4RK45</accession>
<comment type="caution">
    <text evidence="1">The sequence shown here is derived from an EMBL/GenBank/DDBJ whole genome shotgun (WGS) entry which is preliminary data.</text>
</comment>
<sequence length="101" mass="11841">MSIIFHARRASEQFRPGLCCRRTNFREWNPPVSTNRRPVSNCCHRGVTKLCQKPHRHALPFRPILRGPTVLEKCHPRARRWGLLTILLRSTEKNGNNTFLK</sequence>